<sequence>MAPGMSDRTDEEYDAIVNISASKRAAVDAAWAALARRGDADGGGPGAGSTSRSSASTASTAAASKGRAALSVLAKLNRTNAGGVKKGGDGGAKKKKLGSDGAGWMRALGVDANAANANANANAKATNGRGGKGTGKSKVSAAALEAAKSALDAAAGGVRVRAASRTDGVVTVSETRVFAGKARAVVRTKKLNVLDKSKMDWSAVKAADADVEEDLERHKKGKTYLEEQEFLKRAELREYEQERDARLAGDVRTRGRL</sequence>
<dbReference type="EMBL" id="GG663748">
    <property type="protein sequence ID" value="EEH52464.1"/>
    <property type="molecule type" value="Genomic_DNA"/>
</dbReference>
<dbReference type="InterPro" id="IPR011421">
    <property type="entry name" value="BCNT-C"/>
</dbReference>
<dbReference type="InterPro" id="IPR027124">
    <property type="entry name" value="Swc5/CFDP1/2"/>
</dbReference>
<proteinExistence type="predicted"/>
<dbReference type="PANTHER" id="PTHR48295:SF1">
    <property type="entry name" value="SWR1-COMPLEX PROTEIN 5"/>
    <property type="match status" value="1"/>
</dbReference>
<evidence type="ECO:0000259" key="2">
    <source>
        <dbReference type="PROSITE" id="PS51279"/>
    </source>
</evidence>
<dbReference type="OMA" id="APNDSDW"/>
<evidence type="ECO:0000313" key="3">
    <source>
        <dbReference type="EMBL" id="EEH52464.1"/>
    </source>
</evidence>
<dbReference type="Pfam" id="PF07572">
    <property type="entry name" value="BCNT"/>
    <property type="match status" value="1"/>
</dbReference>
<dbReference type="GeneID" id="9688961"/>
<keyword evidence="4" id="KW-1185">Reference proteome</keyword>
<protein>
    <submittedName>
        <fullName evidence="3">Predicted protein</fullName>
    </submittedName>
</protein>
<reference evidence="3 4" key="1">
    <citation type="journal article" date="2009" name="Science">
        <title>Green evolution and dynamic adaptations revealed by genomes of the marine picoeukaryotes Micromonas.</title>
        <authorList>
            <person name="Worden A.Z."/>
            <person name="Lee J.H."/>
            <person name="Mock T."/>
            <person name="Rouze P."/>
            <person name="Simmons M.P."/>
            <person name="Aerts A.L."/>
            <person name="Allen A.E."/>
            <person name="Cuvelier M.L."/>
            <person name="Derelle E."/>
            <person name="Everett M.V."/>
            <person name="Foulon E."/>
            <person name="Grimwood J."/>
            <person name="Gundlach H."/>
            <person name="Henrissat B."/>
            <person name="Napoli C."/>
            <person name="McDonald S.M."/>
            <person name="Parker M.S."/>
            <person name="Rombauts S."/>
            <person name="Salamov A."/>
            <person name="Von Dassow P."/>
            <person name="Badger J.H."/>
            <person name="Coutinho P.M."/>
            <person name="Demir E."/>
            <person name="Dubchak I."/>
            <person name="Gentemann C."/>
            <person name="Eikrem W."/>
            <person name="Gready J.E."/>
            <person name="John U."/>
            <person name="Lanier W."/>
            <person name="Lindquist E.A."/>
            <person name="Lucas S."/>
            <person name="Mayer K.F."/>
            <person name="Moreau H."/>
            <person name="Not F."/>
            <person name="Otillar R."/>
            <person name="Panaud O."/>
            <person name="Pangilinan J."/>
            <person name="Paulsen I."/>
            <person name="Piegu B."/>
            <person name="Poliakov A."/>
            <person name="Robbens S."/>
            <person name="Schmutz J."/>
            <person name="Toulza E."/>
            <person name="Wyss T."/>
            <person name="Zelensky A."/>
            <person name="Zhou K."/>
            <person name="Armbrust E.V."/>
            <person name="Bhattacharya D."/>
            <person name="Goodenough U.W."/>
            <person name="Van de Peer Y."/>
            <person name="Grigoriev I.V."/>
        </authorList>
    </citation>
    <scope>NUCLEOTIDE SEQUENCE [LARGE SCALE GENOMIC DNA]</scope>
    <source>
        <strain evidence="3 4">CCMP1545</strain>
    </source>
</reference>
<dbReference type="Proteomes" id="UP000001876">
    <property type="component" value="Unassembled WGS sequence"/>
</dbReference>
<dbReference type="PROSITE" id="PS51279">
    <property type="entry name" value="BCNT_C"/>
    <property type="match status" value="1"/>
</dbReference>
<evidence type="ECO:0000256" key="1">
    <source>
        <dbReference type="SAM" id="MobiDB-lite"/>
    </source>
</evidence>
<dbReference type="KEGG" id="mpp:MICPUCDRAFT_53264"/>
<feature type="region of interest" description="Disordered" evidence="1">
    <location>
        <begin position="37"/>
        <end position="61"/>
    </location>
</feature>
<dbReference type="STRING" id="564608.C1N6F2"/>
<gene>
    <name evidence="3" type="ORF">MICPUCDRAFT_53264</name>
</gene>
<accession>C1N6F2</accession>
<dbReference type="AlphaFoldDB" id="C1N6F2"/>
<evidence type="ECO:0000313" key="4">
    <source>
        <dbReference type="Proteomes" id="UP000001876"/>
    </source>
</evidence>
<dbReference type="PANTHER" id="PTHR48295">
    <property type="entry name" value="CRANIOFACIAL DEVELOPMENT PROTEIN 1"/>
    <property type="match status" value="1"/>
</dbReference>
<organism evidence="4">
    <name type="scientific">Micromonas pusilla (strain CCMP1545)</name>
    <name type="common">Picoplanktonic green alga</name>
    <dbReference type="NCBI Taxonomy" id="564608"/>
    <lineage>
        <taxon>Eukaryota</taxon>
        <taxon>Viridiplantae</taxon>
        <taxon>Chlorophyta</taxon>
        <taxon>Mamiellophyceae</taxon>
        <taxon>Mamiellales</taxon>
        <taxon>Mamiellaceae</taxon>
        <taxon>Micromonas</taxon>
    </lineage>
</organism>
<name>C1N6F2_MICPC</name>
<feature type="domain" description="BCNT-C" evidence="2">
    <location>
        <begin position="171"/>
        <end position="252"/>
    </location>
</feature>
<dbReference type="RefSeq" id="XP_003063328.1">
    <property type="nucleotide sequence ID" value="XM_003063282.1"/>
</dbReference>
<feature type="compositionally biased region" description="Low complexity" evidence="1">
    <location>
        <begin position="48"/>
        <end position="61"/>
    </location>
</feature>
<dbReference type="OrthoDB" id="498394at2759"/>